<protein>
    <recommendedName>
        <fullName evidence="18">TonB-dependent receptor</fullName>
    </recommendedName>
</protein>
<organism evidence="16 17">
    <name type="scientific">Novosphingobium resinovorum</name>
    <dbReference type="NCBI Taxonomy" id="158500"/>
    <lineage>
        <taxon>Bacteria</taxon>
        <taxon>Pseudomonadati</taxon>
        <taxon>Pseudomonadota</taxon>
        <taxon>Alphaproteobacteria</taxon>
        <taxon>Sphingomonadales</taxon>
        <taxon>Sphingomonadaceae</taxon>
        <taxon>Novosphingobium</taxon>
    </lineage>
</organism>
<evidence type="ECO:0000256" key="6">
    <source>
        <dbReference type="ARBA" id="ARBA00023004"/>
    </source>
</evidence>
<dbReference type="InterPro" id="IPR039426">
    <property type="entry name" value="TonB-dep_rcpt-like"/>
</dbReference>
<keyword evidence="5 11" id="KW-0812">Transmembrane</keyword>
<dbReference type="InterPro" id="IPR036942">
    <property type="entry name" value="Beta-barrel_TonB_sf"/>
</dbReference>
<gene>
    <name evidence="16" type="ORF">BES08_26905</name>
</gene>
<keyword evidence="16" id="KW-0614">Plasmid</keyword>
<keyword evidence="3 11" id="KW-1134">Transmembrane beta strand</keyword>
<evidence type="ECO:0000259" key="15">
    <source>
        <dbReference type="Pfam" id="PF07715"/>
    </source>
</evidence>
<accession>A0A1D8AEE4</accession>
<feature type="domain" description="TonB-dependent receptor-like beta-barrel" evidence="14">
    <location>
        <begin position="301"/>
        <end position="726"/>
    </location>
</feature>
<evidence type="ECO:0000313" key="17">
    <source>
        <dbReference type="Proteomes" id="UP000094626"/>
    </source>
</evidence>
<reference evidence="17" key="1">
    <citation type="journal article" date="2017" name="J. Biotechnol.">
        <title>Complete genome sequence of Novosphingobium resinovorum SA1, a versatile xenobiotic-degrading bacterium capable of utilizing sulfanilic acid.</title>
        <authorList>
            <person name="Hegedus B."/>
            <person name="Kos P.B."/>
            <person name="Balint B."/>
            <person name="Maroti G."/>
            <person name="Gan H.M."/>
            <person name="Perei K."/>
            <person name="Rakhely G."/>
        </authorList>
    </citation>
    <scope>NUCLEOTIDE SEQUENCE [LARGE SCALE GENOMIC DNA]</scope>
    <source>
        <strain evidence="17">SA1</strain>
    </source>
</reference>
<dbReference type="SUPFAM" id="SSF56935">
    <property type="entry name" value="Porins"/>
    <property type="match status" value="1"/>
</dbReference>
<geneLocation type="plasmid" evidence="16 17">
    <name>pSA2</name>
</geneLocation>
<evidence type="ECO:0000313" key="16">
    <source>
        <dbReference type="EMBL" id="AOR80489.1"/>
    </source>
</evidence>
<dbReference type="Pfam" id="PF07715">
    <property type="entry name" value="Plug"/>
    <property type="match status" value="1"/>
</dbReference>
<evidence type="ECO:0000256" key="4">
    <source>
        <dbReference type="ARBA" id="ARBA00022496"/>
    </source>
</evidence>
<keyword evidence="4" id="KW-0410">Iron transport</keyword>
<dbReference type="GO" id="GO:0006826">
    <property type="term" value="P:iron ion transport"/>
    <property type="evidence" value="ECO:0007669"/>
    <property type="project" value="UniProtKB-KW"/>
</dbReference>
<evidence type="ECO:0000256" key="5">
    <source>
        <dbReference type="ARBA" id="ARBA00022692"/>
    </source>
</evidence>
<evidence type="ECO:0000256" key="13">
    <source>
        <dbReference type="SAM" id="MobiDB-lite"/>
    </source>
</evidence>
<keyword evidence="8 12" id="KW-0798">TonB box</keyword>
<evidence type="ECO:0000256" key="7">
    <source>
        <dbReference type="ARBA" id="ARBA00023065"/>
    </source>
</evidence>
<dbReference type="InterPro" id="IPR000531">
    <property type="entry name" value="Beta-barrel_TonB"/>
</dbReference>
<comment type="similarity">
    <text evidence="11 12">Belongs to the TonB-dependent receptor family.</text>
</comment>
<proteinExistence type="inferred from homology"/>
<name>A0A1D8AEE4_9SPHN</name>
<evidence type="ECO:0000256" key="10">
    <source>
        <dbReference type="ARBA" id="ARBA00023237"/>
    </source>
</evidence>
<keyword evidence="7" id="KW-0406">Ion transport</keyword>
<evidence type="ECO:0000256" key="8">
    <source>
        <dbReference type="ARBA" id="ARBA00023077"/>
    </source>
</evidence>
<evidence type="ECO:0008006" key="18">
    <source>
        <dbReference type="Google" id="ProtNLM"/>
    </source>
</evidence>
<evidence type="ECO:0000256" key="9">
    <source>
        <dbReference type="ARBA" id="ARBA00023136"/>
    </source>
</evidence>
<dbReference type="InterPro" id="IPR012910">
    <property type="entry name" value="Plug_dom"/>
</dbReference>
<dbReference type="PANTHER" id="PTHR32552">
    <property type="entry name" value="FERRICHROME IRON RECEPTOR-RELATED"/>
    <property type="match status" value="1"/>
</dbReference>
<evidence type="ECO:0000256" key="11">
    <source>
        <dbReference type="PROSITE-ProRule" id="PRU01360"/>
    </source>
</evidence>
<keyword evidence="9 11" id="KW-0472">Membrane</keyword>
<comment type="subcellular location">
    <subcellularLocation>
        <location evidence="1 11">Cell outer membrane</location>
        <topology evidence="1 11">Multi-pass membrane protein</topology>
    </subcellularLocation>
</comment>
<dbReference type="Gene3D" id="2.40.170.20">
    <property type="entry name" value="TonB-dependent receptor, beta-barrel domain"/>
    <property type="match status" value="2"/>
</dbReference>
<evidence type="ECO:0000259" key="14">
    <source>
        <dbReference type="Pfam" id="PF00593"/>
    </source>
</evidence>
<sequence length="765" mass="82873">MPFQARAQEEAQGVVQEDADAPQHHAPAAGAGDIIVTARRVAEKLQDIPLAVTALSGEALAAQGVRQLTDLSATVPNLNIVGANADAQTLLVTIRGQNAANSILTTDNSVGLYIDGVNVPRTYGLRAGLVDMQRVEVLRGPQGTLYGRNTTGGAISFITKDPNDELGGQVQATLGNYDLRGVTGILNLPVTDGVGVRFVAVRSKRDGFGRSPITDRQLMSDDSTYLRGKLKVDKGDFTVSITGDYQRNNAGGLMSKLTGLTASPTSSIIREAAAETFGTSTPDAAQLAAARTILESYIKRGPFRTSYGYGNSIFGANSSGVDRRPASRSETWSAALNVDYNLSDSLTLRSITGYRNVKKFSTNDYDGTPFIVNSSQLSTKDDFFSEEFQLLGEVGSLNYVAGLFYSYEDGTEKQEATSLYYLNNRSLTVFDGDITSKSYAVFGQANWNFAPGFSLTVGARYTKEVREFLNRNRLISGAGVVTYLPPALNADGTPGKFYENTFKKPTWLASLDYKISDDVLVYGKITRGFRGGGQQQRSTTLINAVPFGPEIITEYEIGLKSQFFDRRLTLNLAGFYDDYTDIQRTLLFATDFGTGTLLTNASKARLMGFEGEATLRVTDELTLRASVGTFDPKYKDYVDAANVDHSNEPWPAPTTNYQLGADFRKPVGIGEFAANVNWSWQSDFNTYPSAALADQVTQKGYGLLSGKLGLSIDAWNADISVFGRNLLAKKYYNAGVSLEALGFNTLAAGDPRTFGVLFIKRFGGE</sequence>
<feature type="domain" description="TonB-dependent receptor plug" evidence="15">
    <location>
        <begin position="45"/>
        <end position="154"/>
    </location>
</feature>
<dbReference type="AlphaFoldDB" id="A0A1D8AEE4"/>
<evidence type="ECO:0000256" key="12">
    <source>
        <dbReference type="RuleBase" id="RU003357"/>
    </source>
</evidence>
<keyword evidence="6" id="KW-0408">Iron</keyword>
<evidence type="ECO:0000256" key="2">
    <source>
        <dbReference type="ARBA" id="ARBA00022448"/>
    </source>
</evidence>
<dbReference type="PROSITE" id="PS52016">
    <property type="entry name" value="TONB_DEPENDENT_REC_3"/>
    <property type="match status" value="1"/>
</dbReference>
<dbReference type="KEGG" id="nre:BES08_26905"/>
<keyword evidence="2 11" id="KW-0813">Transport</keyword>
<dbReference type="Pfam" id="PF00593">
    <property type="entry name" value="TonB_dep_Rec_b-barrel"/>
    <property type="match status" value="1"/>
</dbReference>
<feature type="region of interest" description="Disordered" evidence="13">
    <location>
        <begin position="1"/>
        <end position="28"/>
    </location>
</feature>
<dbReference type="Proteomes" id="UP000094626">
    <property type="component" value="Plasmid pSA2"/>
</dbReference>
<dbReference type="GO" id="GO:0009279">
    <property type="term" value="C:cell outer membrane"/>
    <property type="evidence" value="ECO:0007669"/>
    <property type="project" value="UniProtKB-SubCell"/>
</dbReference>
<evidence type="ECO:0000256" key="1">
    <source>
        <dbReference type="ARBA" id="ARBA00004571"/>
    </source>
</evidence>
<dbReference type="EMBL" id="CP017077">
    <property type="protein sequence ID" value="AOR80489.1"/>
    <property type="molecule type" value="Genomic_DNA"/>
</dbReference>
<keyword evidence="10 11" id="KW-0998">Cell outer membrane</keyword>
<dbReference type="PANTHER" id="PTHR32552:SF81">
    <property type="entry name" value="TONB-DEPENDENT OUTER MEMBRANE RECEPTOR"/>
    <property type="match status" value="1"/>
</dbReference>
<evidence type="ECO:0000256" key="3">
    <source>
        <dbReference type="ARBA" id="ARBA00022452"/>
    </source>
</evidence>
<keyword evidence="17" id="KW-1185">Reference proteome</keyword>